<keyword evidence="2 5" id="KW-0812">Transmembrane</keyword>
<dbReference type="GO" id="GO:0016020">
    <property type="term" value="C:membrane"/>
    <property type="evidence" value="ECO:0007669"/>
    <property type="project" value="UniProtKB-SubCell"/>
</dbReference>
<evidence type="ECO:0000313" key="7">
    <source>
        <dbReference type="Proteomes" id="UP001328107"/>
    </source>
</evidence>
<evidence type="ECO:0000256" key="5">
    <source>
        <dbReference type="SAM" id="Phobius"/>
    </source>
</evidence>
<protein>
    <submittedName>
        <fullName evidence="6">Uncharacterized protein</fullName>
    </submittedName>
</protein>
<evidence type="ECO:0000256" key="4">
    <source>
        <dbReference type="ARBA" id="ARBA00023136"/>
    </source>
</evidence>
<evidence type="ECO:0000256" key="3">
    <source>
        <dbReference type="ARBA" id="ARBA00022989"/>
    </source>
</evidence>
<comment type="caution">
    <text evidence="6">The sequence shown here is derived from an EMBL/GenBank/DDBJ whole genome shotgun (WGS) entry which is preliminary data.</text>
</comment>
<dbReference type="Proteomes" id="UP001328107">
    <property type="component" value="Unassembled WGS sequence"/>
</dbReference>
<keyword evidence="7" id="KW-1185">Reference proteome</keyword>
<feature type="non-terminal residue" evidence="6">
    <location>
        <position position="1"/>
    </location>
</feature>
<accession>A0AAN5I1Q7</accession>
<evidence type="ECO:0000256" key="1">
    <source>
        <dbReference type="ARBA" id="ARBA00004141"/>
    </source>
</evidence>
<sequence>DLAALKVSMRLPPMLVTPAAKSAISFAGASFITGIIAKILITKMFFDYPIVILMIQMATVLFTIELLRVFGVLKLAPYTFDKGRHLFLPSILMSCSAWLSVSAYEGIGLPLFDPVKRLTPLLVLAVSTFIYRKQQRLDRNALIALVGISFLSSIAVNFELAMGRFSLFYGLIAGLLHAAAFVQFENLSDSFSPLEMMYMHSFNSLVVFLLADIVQDEIRDAFMYVMTSSSKSFVFLFIILMVLGLAIQYTTFHCIGTNGALVTSIVANGRAVFQVLFAYYTSSYLFYDLYPGMINWLSFFGTAGSIYYFSQRYDLDQWKTSPFTKC</sequence>
<organism evidence="6 7">
    <name type="scientific">Pristionchus mayeri</name>
    <dbReference type="NCBI Taxonomy" id="1317129"/>
    <lineage>
        <taxon>Eukaryota</taxon>
        <taxon>Metazoa</taxon>
        <taxon>Ecdysozoa</taxon>
        <taxon>Nematoda</taxon>
        <taxon>Chromadorea</taxon>
        <taxon>Rhabditida</taxon>
        <taxon>Rhabditina</taxon>
        <taxon>Diplogasteromorpha</taxon>
        <taxon>Diplogasteroidea</taxon>
        <taxon>Neodiplogasteridae</taxon>
        <taxon>Pristionchus</taxon>
    </lineage>
</organism>
<reference evidence="7" key="1">
    <citation type="submission" date="2022-10" db="EMBL/GenBank/DDBJ databases">
        <title>Genome assembly of Pristionchus species.</title>
        <authorList>
            <person name="Yoshida K."/>
            <person name="Sommer R.J."/>
        </authorList>
    </citation>
    <scope>NUCLEOTIDE SEQUENCE [LARGE SCALE GENOMIC DNA]</scope>
    <source>
        <strain evidence="7">RS5460</strain>
    </source>
</reference>
<dbReference type="InterPro" id="IPR050186">
    <property type="entry name" value="TPT_transporter"/>
</dbReference>
<feature type="transmembrane region" description="Helical" evidence="5">
    <location>
        <begin position="20"/>
        <end position="41"/>
    </location>
</feature>
<feature type="transmembrane region" description="Helical" evidence="5">
    <location>
        <begin position="91"/>
        <end position="112"/>
    </location>
</feature>
<feature type="transmembrane region" description="Helical" evidence="5">
    <location>
        <begin position="234"/>
        <end position="252"/>
    </location>
</feature>
<feature type="transmembrane region" description="Helical" evidence="5">
    <location>
        <begin position="48"/>
        <end position="71"/>
    </location>
</feature>
<evidence type="ECO:0000313" key="6">
    <source>
        <dbReference type="EMBL" id="GMR48539.1"/>
    </source>
</evidence>
<name>A0AAN5I1Q7_9BILA</name>
<keyword evidence="3 5" id="KW-1133">Transmembrane helix</keyword>
<keyword evidence="4 5" id="KW-0472">Membrane</keyword>
<evidence type="ECO:0000256" key="2">
    <source>
        <dbReference type="ARBA" id="ARBA00022692"/>
    </source>
</evidence>
<gene>
    <name evidence="6" type="ORF">PMAYCL1PPCAC_18734</name>
</gene>
<feature type="transmembrane region" description="Helical" evidence="5">
    <location>
        <begin position="141"/>
        <end position="160"/>
    </location>
</feature>
<comment type="subcellular location">
    <subcellularLocation>
        <location evidence="1">Membrane</location>
        <topology evidence="1">Multi-pass membrane protein</topology>
    </subcellularLocation>
</comment>
<dbReference type="AlphaFoldDB" id="A0AAN5I1Q7"/>
<dbReference type="PANTHER" id="PTHR11132">
    <property type="entry name" value="SOLUTE CARRIER FAMILY 35"/>
    <property type="match status" value="1"/>
</dbReference>
<dbReference type="EMBL" id="BTRK01000004">
    <property type="protein sequence ID" value="GMR48539.1"/>
    <property type="molecule type" value="Genomic_DNA"/>
</dbReference>
<feature type="transmembrane region" description="Helical" evidence="5">
    <location>
        <begin position="196"/>
        <end position="214"/>
    </location>
</feature>
<feature type="transmembrane region" description="Helical" evidence="5">
    <location>
        <begin position="293"/>
        <end position="310"/>
    </location>
</feature>
<feature type="transmembrane region" description="Helical" evidence="5">
    <location>
        <begin position="166"/>
        <end position="184"/>
    </location>
</feature>
<proteinExistence type="predicted"/>